<accession>A0ABW2UV49</accession>
<evidence type="ECO:0000313" key="3">
    <source>
        <dbReference type="Proteomes" id="UP001596620"/>
    </source>
</evidence>
<dbReference type="PANTHER" id="PTHR34180:SF1">
    <property type="entry name" value="BETA-ALANYL-DOPAMINE_CARCININE HYDROLASE"/>
    <property type="match status" value="1"/>
</dbReference>
<gene>
    <name evidence="2" type="ORF">ACFQU8_04260</name>
</gene>
<name>A0ABW2UV49_9BACI</name>
<dbReference type="NCBIfam" id="NF040521">
    <property type="entry name" value="C45_proenzyme"/>
    <property type="match status" value="1"/>
</dbReference>
<dbReference type="Pfam" id="PF03417">
    <property type="entry name" value="AAT"/>
    <property type="match status" value="1"/>
</dbReference>
<protein>
    <submittedName>
        <fullName evidence="2">C45 family autoproteolytic acyltransferase/hydrolase</fullName>
    </submittedName>
</protein>
<dbReference type="InterPro" id="IPR047794">
    <property type="entry name" value="C45_proenzyme-like"/>
</dbReference>
<dbReference type="InterPro" id="IPR047801">
    <property type="entry name" value="Peptidase_C45"/>
</dbReference>
<evidence type="ECO:0000259" key="1">
    <source>
        <dbReference type="Pfam" id="PF03417"/>
    </source>
</evidence>
<dbReference type="RefSeq" id="WP_382357944.1">
    <property type="nucleotide sequence ID" value="NZ_JBHTGR010000006.1"/>
</dbReference>
<proteinExistence type="predicted"/>
<dbReference type="PANTHER" id="PTHR34180">
    <property type="entry name" value="PEPTIDASE C45"/>
    <property type="match status" value="1"/>
</dbReference>
<dbReference type="Proteomes" id="UP001596620">
    <property type="component" value="Unassembled WGS sequence"/>
</dbReference>
<evidence type="ECO:0000313" key="2">
    <source>
        <dbReference type="EMBL" id="MFC7746454.1"/>
    </source>
</evidence>
<organism evidence="2 3">
    <name type="scientific">Lentibacillus kimchii</name>
    <dbReference type="NCBI Taxonomy" id="1542911"/>
    <lineage>
        <taxon>Bacteria</taxon>
        <taxon>Bacillati</taxon>
        <taxon>Bacillota</taxon>
        <taxon>Bacilli</taxon>
        <taxon>Bacillales</taxon>
        <taxon>Bacillaceae</taxon>
        <taxon>Lentibacillus</taxon>
    </lineage>
</organism>
<dbReference type="InterPro" id="IPR005079">
    <property type="entry name" value="Peptidase_C45_hydrolase"/>
</dbReference>
<keyword evidence="2" id="KW-0012">Acyltransferase</keyword>
<dbReference type="Gene3D" id="3.60.60.10">
    <property type="entry name" value="Penicillin V Acylase, Chain A"/>
    <property type="match status" value="1"/>
</dbReference>
<dbReference type="EMBL" id="JBHTGR010000006">
    <property type="protein sequence ID" value="MFC7746454.1"/>
    <property type="molecule type" value="Genomic_DNA"/>
</dbReference>
<reference evidence="3" key="1">
    <citation type="journal article" date="2019" name="Int. J. Syst. Evol. Microbiol.">
        <title>The Global Catalogue of Microorganisms (GCM) 10K type strain sequencing project: providing services to taxonomists for standard genome sequencing and annotation.</title>
        <authorList>
            <consortium name="The Broad Institute Genomics Platform"/>
            <consortium name="The Broad Institute Genome Sequencing Center for Infectious Disease"/>
            <person name="Wu L."/>
            <person name="Ma J."/>
        </authorList>
    </citation>
    <scope>NUCLEOTIDE SEQUENCE [LARGE SCALE GENOMIC DNA]</scope>
    <source>
        <strain evidence="3">JCM 30234</strain>
    </source>
</reference>
<keyword evidence="3" id="KW-1185">Reference proteome</keyword>
<dbReference type="InterPro" id="IPR029055">
    <property type="entry name" value="Ntn_hydrolases_N"/>
</dbReference>
<dbReference type="GO" id="GO:0016746">
    <property type="term" value="F:acyltransferase activity"/>
    <property type="evidence" value="ECO:0007669"/>
    <property type="project" value="UniProtKB-KW"/>
</dbReference>
<feature type="domain" description="Peptidase C45 hydrolase" evidence="1">
    <location>
        <begin position="105"/>
        <end position="310"/>
    </location>
</feature>
<dbReference type="SUPFAM" id="SSF56235">
    <property type="entry name" value="N-terminal nucleophile aminohydrolases (Ntn hydrolases)"/>
    <property type="match status" value="1"/>
</dbReference>
<sequence>MTDVHTDITQFRGSHDDFGYAQGRALQGSAILKNRQAGWRIRKPRFHIAEEEVKSAFRQFAPGIWEELLGLSEGLDMPLKDVLRDFGHYRVNWVPSGCSILTGSDFLVRNYDYHPLTYDGRFSFFQPTDQGYAIAGPASRVTGRMDGMNEQGLVMGYNFMQRRKPGDGFISPMIGRMILETCATVDDAIHLLREIPHRGSFSYVVLDRYERTYVIEASPRSVSVRESQTCTNHFELLQHENRHHLVDSKRREQIIEQKAAESIEPHDAFRLMNDKDRDVFSDLYKSWAGTIHTAAYFPKDLKVWFALGGDQDPAVFDFAAWLQGTPITAKQIQGKLDTQLGLANTQPYGS</sequence>
<comment type="caution">
    <text evidence="2">The sequence shown here is derived from an EMBL/GenBank/DDBJ whole genome shotgun (WGS) entry which is preliminary data.</text>
</comment>
<keyword evidence="2" id="KW-0808">Transferase</keyword>
<dbReference type="CDD" id="cd01935">
    <property type="entry name" value="Ntn_CGH_like"/>
    <property type="match status" value="1"/>
</dbReference>